<reference evidence="3" key="1">
    <citation type="journal article" date="2019" name="Int. J. Syst. Evol. Microbiol.">
        <title>The Global Catalogue of Microorganisms (GCM) 10K type strain sequencing project: providing services to taxonomists for standard genome sequencing and annotation.</title>
        <authorList>
            <consortium name="The Broad Institute Genomics Platform"/>
            <consortium name="The Broad Institute Genome Sequencing Center for Infectious Disease"/>
            <person name="Wu L."/>
            <person name="Ma J."/>
        </authorList>
    </citation>
    <scope>NUCLEOTIDE SEQUENCE [LARGE SCALE GENOMIC DNA]</scope>
    <source>
        <strain evidence="3">JCM 3399</strain>
    </source>
</reference>
<feature type="region of interest" description="Disordered" evidence="1">
    <location>
        <begin position="32"/>
        <end position="87"/>
    </location>
</feature>
<evidence type="ECO:0000313" key="3">
    <source>
        <dbReference type="Proteomes" id="UP000654471"/>
    </source>
</evidence>
<protein>
    <submittedName>
        <fullName evidence="2">Uncharacterized protein</fullName>
    </submittedName>
</protein>
<proteinExistence type="predicted"/>
<sequence length="114" mass="12010">MGERECRTVAPGRCVEAGRGSACSGVMARRCSLTDGRGNPGEEWRSRARPHTGGRASPVPVPVSYGPGATAPPRPVRSPPGRRRREIGLSGHFSQTSANMMHALFTADASEATP</sequence>
<gene>
    <name evidence="2" type="ORF">GCM10010211_70040</name>
</gene>
<name>A0ABQ2VL42_9ACTN</name>
<evidence type="ECO:0000313" key="2">
    <source>
        <dbReference type="EMBL" id="GGU93219.1"/>
    </source>
</evidence>
<dbReference type="Proteomes" id="UP000654471">
    <property type="component" value="Unassembled WGS sequence"/>
</dbReference>
<keyword evidence="3" id="KW-1185">Reference proteome</keyword>
<comment type="caution">
    <text evidence="2">The sequence shown here is derived from an EMBL/GenBank/DDBJ whole genome shotgun (WGS) entry which is preliminary data.</text>
</comment>
<evidence type="ECO:0000256" key="1">
    <source>
        <dbReference type="SAM" id="MobiDB-lite"/>
    </source>
</evidence>
<organism evidence="2 3">
    <name type="scientific">Streptomyces albospinus</name>
    <dbReference type="NCBI Taxonomy" id="285515"/>
    <lineage>
        <taxon>Bacteria</taxon>
        <taxon>Bacillati</taxon>
        <taxon>Actinomycetota</taxon>
        <taxon>Actinomycetes</taxon>
        <taxon>Kitasatosporales</taxon>
        <taxon>Streptomycetaceae</taxon>
        <taxon>Streptomyces</taxon>
    </lineage>
</organism>
<dbReference type="EMBL" id="BMRP01000042">
    <property type="protein sequence ID" value="GGU93219.1"/>
    <property type="molecule type" value="Genomic_DNA"/>
</dbReference>
<accession>A0ABQ2VL42</accession>